<comment type="caution">
    <text evidence="1">The sequence shown here is derived from an EMBL/GenBank/DDBJ whole genome shotgun (WGS) entry which is preliminary data.</text>
</comment>
<evidence type="ECO:0000313" key="1">
    <source>
        <dbReference type="EMBL" id="MFC7279215.1"/>
    </source>
</evidence>
<organism evidence="1 2">
    <name type="scientific">Paractinoplanes rhizophilus</name>
    <dbReference type="NCBI Taxonomy" id="1416877"/>
    <lineage>
        <taxon>Bacteria</taxon>
        <taxon>Bacillati</taxon>
        <taxon>Actinomycetota</taxon>
        <taxon>Actinomycetes</taxon>
        <taxon>Micromonosporales</taxon>
        <taxon>Micromonosporaceae</taxon>
        <taxon>Paractinoplanes</taxon>
    </lineage>
</organism>
<name>A0ABW2I2X5_9ACTN</name>
<evidence type="ECO:0008006" key="3">
    <source>
        <dbReference type="Google" id="ProtNLM"/>
    </source>
</evidence>
<keyword evidence="2" id="KW-1185">Reference proteome</keyword>
<gene>
    <name evidence="1" type="ORF">ACFQS1_35085</name>
</gene>
<proteinExistence type="predicted"/>
<dbReference type="RefSeq" id="WP_378976328.1">
    <property type="nucleotide sequence ID" value="NZ_JBHTBJ010000046.1"/>
</dbReference>
<reference evidence="2" key="1">
    <citation type="journal article" date="2019" name="Int. J. Syst. Evol. Microbiol.">
        <title>The Global Catalogue of Microorganisms (GCM) 10K type strain sequencing project: providing services to taxonomists for standard genome sequencing and annotation.</title>
        <authorList>
            <consortium name="The Broad Institute Genomics Platform"/>
            <consortium name="The Broad Institute Genome Sequencing Center for Infectious Disease"/>
            <person name="Wu L."/>
            <person name="Ma J."/>
        </authorList>
    </citation>
    <scope>NUCLEOTIDE SEQUENCE [LARGE SCALE GENOMIC DNA]</scope>
    <source>
        <strain evidence="2">XZYJT-10</strain>
    </source>
</reference>
<evidence type="ECO:0000313" key="2">
    <source>
        <dbReference type="Proteomes" id="UP001596548"/>
    </source>
</evidence>
<dbReference type="Proteomes" id="UP001596548">
    <property type="component" value="Unassembled WGS sequence"/>
</dbReference>
<accession>A0ABW2I2X5</accession>
<protein>
    <recommendedName>
        <fullName evidence="3">Thiamine biosynthesis protein ThiF</fullName>
    </recommendedName>
</protein>
<sequence length="446" mass="46749">MTVPLTDTINRTALLGVQDGTQPTIDAALTTHATTGMAIVADTTPMNLCGQAALCTAVATAVRAFGQVTVVADGNTILTAGPHRGRTVAQILSSEGARLLDHPGGTPESWPTLHLGTSPPAAASNTIRLTATWNGWAAHVQPADVPADVSCGDNVLAAIAAAALGVHEAFGAVRNRPGCDAGRRTITLNLWHPGDRTEGPGLTHAPSQWWLVGLGHLGQANAWVLSWLPYPEPSDVQIVLQDTQHVVDANHSTGLLTPAHPQPRRKTRLVAAALDILGYDTVIVERRLDTHTRVLNDDVHVALLGVDALEPRRLISSVGWKLAIDAGLGAGPTDFNAILLRRFPAETPSHQVPGWANDIPRPRNAASPALADLKQRDPCGTVRLANTAVGASFVGAITACLAVAQAIRATLTTGTGFDVINLHLQSDDIDLAPPTLSTDVTAIRLI</sequence>
<dbReference type="EMBL" id="JBHTBJ010000046">
    <property type="protein sequence ID" value="MFC7279215.1"/>
    <property type="molecule type" value="Genomic_DNA"/>
</dbReference>